<evidence type="ECO:0000313" key="1">
    <source>
        <dbReference type="EMBL" id="MDZ5758143.1"/>
    </source>
</evidence>
<comment type="caution">
    <text evidence="1">The sequence shown here is derived from an EMBL/GenBank/DDBJ whole genome shotgun (WGS) entry which is preliminary data.</text>
</comment>
<reference evidence="1" key="1">
    <citation type="submission" date="2023-08" db="EMBL/GenBank/DDBJ databases">
        <title>Genomic characterization of piscicolin 126 produced by Carnobacterium maltaromaticum CM22 strain isolated from salmon (Salmo salar).</title>
        <authorList>
            <person name="Gonzalez-Gragera E."/>
            <person name="Garcia-Lopez J.D."/>
            <person name="Teso-Perez C."/>
            <person name="Gimenez-Hernandez I."/>
            <person name="Peralta-Sanchez J.M."/>
            <person name="Valdivia E."/>
            <person name="Montalban-Lopez M."/>
            <person name="Martin-Platero A.M."/>
            <person name="Banos A."/>
            <person name="Martinez-Bueno M."/>
        </authorList>
    </citation>
    <scope>NUCLEOTIDE SEQUENCE</scope>
    <source>
        <strain evidence="1">CM22</strain>
    </source>
</reference>
<accession>A0AAW9K785</accession>
<proteinExistence type="predicted"/>
<organism evidence="1 2">
    <name type="scientific">Carnobacterium maltaromaticum</name>
    <name type="common">Carnobacterium piscicola</name>
    <dbReference type="NCBI Taxonomy" id="2751"/>
    <lineage>
        <taxon>Bacteria</taxon>
        <taxon>Bacillati</taxon>
        <taxon>Bacillota</taxon>
        <taxon>Bacilli</taxon>
        <taxon>Lactobacillales</taxon>
        <taxon>Carnobacteriaceae</taxon>
        <taxon>Carnobacterium</taxon>
    </lineage>
</organism>
<dbReference type="RefSeq" id="WP_322808687.1">
    <property type="nucleotide sequence ID" value="NZ_JAVBVO010000003.1"/>
</dbReference>
<dbReference type="AlphaFoldDB" id="A0AAW9K785"/>
<name>A0AAW9K785_CARML</name>
<evidence type="ECO:0000313" key="2">
    <source>
        <dbReference type="Proteomes" id="UP001290462"/>
    </source>
</evidence>
<gene>
    <name evidence="1" type="ORF">RAK27_05670</name>
</gene>
<dbReference type="Proteomes" id="UP001290462">
    <property type="component" value="Unassembled WGS sequence"/>
</dbReference>
<sequence>MDDFTEFTDSETKKVAALQEIADTVDRLDTILEELKGTDNKLKAWYEQKKPFMKSKKSCMMRLITNVTTKLKQMNF</sequence>
<protein>
    <submittedName>
        <fullName evidence="1">Uncharacterized protein</fullName>
    </submittedName>
</protein>
<dbReference type="EMBL" id="JAVBVO010000003">
    <property type="protein sequence ID" value="MDZ5758143.1"/>
    <property type="molecule type" value="Genomic_DNA"/>
</dbReference>